<feature type="compositionally biased region" description="Acidic residues" evidence="1">
    <location>
        <begin position="144"/>
        <end position="154"/>
    </location>
</feature>
<evidence type="ECO:0000313" key="3">
    <source>
        <dbReference type="EMBL" id="MQM18832.1"/>
    </source>
</evidence>
<feature type="region of interest" description="Disordered" evidence="1">
    <location>
        <begin position="123"/>
        <end position="154"/>
    </location>
</feature>
<proteinExistence type="predicted"/>
<keyword evidence="2" id="KW-0732">Signal</keyword>
<evidence type="ECO:0000256" key="1">
    <source>
        <dbReference type="SAM" id="MobiDB-lite"/>
    </source>
</evidence>
<evidence type="ECO:0000313" key="4">
    <source>
        <dbReference type="Proteomes" id="UP000652761"/>
    </source>
</evidence>
<comment type="caution">
    <text evidence="3">The sequence shown here is derived from an EMBL/GenBank/DDBJ whole genome shotgun (WGS) entry which is preliminary data.</text>
</comment>
<feature type="chain" id="PRO_5032420605" evidence="2">
    <location>
        <begin position="20"/>
        <end position="154"/>
    </location>
</feature>
<dbReference type="AlphaFoldDB" id="A0A843XHV5"/>
<protein>
    <submittedName>
        <fullName evidence="3">Uncharacterized protein</fullName>
    </submittedName>
</protein>
<organism evidence="3 4">
    <name type="scientific">Colocasia esculenta</name>
    <name type="common">Wild taro</name>
    <name type="synonym">Arum esculentum</name>
    <dbReference type="NCBI Taxonomy" id="4460"/>
    <lineage>
        <taxon>Eukaryota</taxon>
        <taxon>Viridiplantae</taxon>
        <taxon>Streptophyta</taxon>
        <taxon>Embryophyta</taxon>
        <taxon>Tracheophyta</taxon>
        <taxon>Spermatophyta</taxon>
        <taxon>Magnoliopsida</taxon>
        <taxon>Liliopsida</taxon>
        <taxon>Araceae</taxon>
        <taxon>Aroideae</taxon>
        <taxon>Colocasieae</taxon>
        <taxon>Colocasia</taxon>
    </lineage>
</organism>
<dbReference type="Proteomes" id="UP000652761">
    <property type="component" value="Unassembled WGS sequence"/>
</dbReference>
<keyword evidence="4" id="KW-1185">Reference proteome</keyword>
<dbReference type="EMBL" id="NMUH01008471">
    <property type="protein sequence ID" value="MQM18832.1"/>
    <property type="molecule type" value="Genomic_DNA"/>
</dbReference>
<name>A0A843XHV5_COLES</name>
<sequence>MWCVPLYLHGLWFGIPCEASAHSREADSDRIKYVIGLTGLAEAFRHNIAPPSITESLYAYCASSSHDFRESFCRSHISHLVHTIHTQLFDAVQAQLSQALSQAQLSQALSQALFQAEIPPQVAPSTSAQAPHVPLLGGIKGDKEADEDVDTEDA</sequence>
<reference evidence="3" key="1">
    <citation type="submission" date="2017-07" db="EMBL/GenBank/DDBJ databases">
        <title>Taro Niue Genome Assembly and Annotation.</title>
        <authorList>
            <person name="Atibalentja N."/>
            <person name="Keating K."/>
            <person name="Fields C.J."/>
        </authorList>
    </citation>
    <scope>NUCLEOTIDE SEQUENCE</scope>
    <source>
        <strain evidence="3">Niue_2</strain>
        <tissue evidence="3">Leaf</tissue>
    </source>
</reference>
<accession>A0A843XHV5</accession>
<evidence type="ECO:0000256" key="2">
    <source>
        <dbReference type="SAM" id="SignalP"/>
    </source>
</evidence>
<feature type="signal peptide" evidence="2">
    <location>
        <begin position="1"/>
        <end position="19"/>
    </location>
</feature>
<gene>
    <name evidence="3" type="ORF">Taro_051830</name>
</gene>